<dbReference type="CDD" id="cd03759">
    <property type="entry name" value="proteasome_beta_type_3"/>
    <property type="match status" value="1"/>
</dbReference>
<comment type="similarity">
    <text evidence="4">Belongs to the peptidase T1B family.</text>
</comment>
<dbReference type="PANTHER" id="PTHR32194">
    <property type="entry name" value="METALLOPROTEASE TLDD"/>
    <property type="match status" value="1"/>
</dbReference>
<evidence type="ECO:0000256" key="3">
    <source>
        <dbReference type="ARBA" id="ARBA00023242"/>
    </source>
</evidence>
<dbReference type="Gene3D" id="3.60.20.10">
    <property type="entry name" value="Glutamine Phosphoribosylpyrophosphate, subunit 1, domain 1"/>
    <property type="match status" value="1"/>
</dbReference>
<evidence type="ECO:0000313" key="5">
    <source>
        <dbReference type="EMBL" id="KAK4537537.1"/>
    </source>
</evidence>
<dbReference type="InterPro" id="IPR001353">
    <property type="entry name" value="Proteasome_sua/b"/>
</dbReference>
<evidence type="ECO:0000256" key="2">
    <source>
        <dbReference type="ARBA" id="ARBA00022942"/>
    </source>
</evidence>
<protein>
    <recommendedName>
        <fullName evidence="4">Proteasome subunit beta</fullName>
    </recommendedName>
</protein>
<comment type="subcellular location">
    <subcellularLocation>
        <location evidence="4">Cytoplasm</location>
    </subcellularLocation>
    <subcellularLocation>
        <location evidence="4">Nucleus</location>
    </subcellularLocation>
</comment>
<dbReference type="InterPro" id="IPR029055">
    <property type="entry name" value="Ntn_hydrolases_N"/>
</dbReference>
<dbReference type="Pfam" id="PF00227">
    <property type="entry name" value="Proteasome"/>
    <property type="match status" value="2"/>
</dbReference>
<evidence type="ECO:0000256" key="4">
    <source>
        <dbReference type="RuleBase" id="RU004203"/>
    </source>
</evidence>
<sequence>MSGSNPLHYNGGVVLSMAGDNCVSIASDHRFGMSQLTLACDAQRIEPLHDRLCVGLAGLATDCTTLAERFRYKHNMYRLREKRVMRPRTFAAVASSTLYEKRFAPYFTEVVIAGLELEEDGKRGTSGADAMTDAVYRPYVCSMDLLGALMVTDNFALAGTCAESLYGTCETFWQPGLDPDALFEVTAQSLLAALDRDCMSGWGAVVHVLTPEGITTRELEARMD</sequence>
<name>A0AAV9IZ05_CYACA</name>
<dbReference type="GO" id="GO:0043161">
    <property type="term" value="P:proteasome-mediated ubiquitin-dependent protein catabolic process"/>
    <property type="evidence" value="ECO:0007669"/>
    <property type="project" value="InterPro"/>
</dbReference>
<comment type="caution">
    <text evidence="5">The sequence shown here is derived from an EMBL/GenBank/DDBJ whole genome shotgun (WGS) entry which is preliminary data.</text>
</comment>
<dbReference type="PANTHER" id="PTHR32194:SF10">
    <property type="entry name" value="PROTEASOME SUBUNIT BETA TYPE-3"/>
    <property type="match status" value="1"/>
</dbReference>
<keyword evidence="1 4" id="KW-0963">Cytoplasm</keyword>
<keyword evidence="3 4" id="KW-0539">Nucleus</keyword>
<dbReference type="GO" id="GO:0019774">
    <property type="term" value="C:proteasome core complex, beta-subunit complex"/>
    <property type="evidence" value="ECO:0007669"/>
    <property type="project" value="InterPro"/>
</dbReference>
<proteinExistence type="inferred from homology"/>
<dbReference type="GO" id="GO:0005634">
    <property type="term" value="C:nucleus"/>
    <property type="evidence" value="ECO:0007669"/>
    <property type="project" value="UniProtKB-SubCell"/>
</dbReference>
<dbReference type="AlphaFoldDB" id="A0AAV9IZ05"/>
<keyword evidence="6" id="KW-1185">Reference proteome</keyword>
<dbReference type="InterPro" id="IPR016050">
    <property type="entry name" value="Proteasome_bsu_CS"/>
</dbReference>
<dbReference type="GO" id="GO:0005737">
    <property type="term" value="C:cytoplasm"/>
    <property type="evidence" value="ECO:0007669"/>
    <property type="project" value="UniProtKB-SubCell"/>
</dbReference>
<keyword evidence="2 4" id="KW-0647">Proteasome</keyword>
<dbReference type="InterPro" id="IPR033811">
    <property type="entry name" value="Proteasome_beta_3"/>
</dbReference>
<dbReference type="PROSITE" id="PS51476">
    <property type="entry name" value="PROTEASOME_BETA_2"/>
    <property type="match status" value="1"/>
</dbReference>
<comment type="subunit">
    <text evidence="4">Component of the proteasome complex.</text>
</comment>
<dbReference type="PROSITE" id="PS00854">
    <property type="entry name" value="PROTEASOME_BETA_1"/>
    <property type="match status" value="1"/>
</dbReference>
<evidence type="ECO:0000313" key="6">
    <source>
        <dbReference type="Proteomes" id="UP001301350"/>
    </source>
</evidence>
<accession>A0AAV9IZ05</accession>
<organism evidence="5 6">
    <name type="scientific">Cyanidium caldarium</name>
    <name type="common">Red alga</name>
    <dbReference type="NCBI Taxonomy" id="2771"/>
    <lineage>
        <taxon>Eukaryota</taxon>
        <taxon>Rhodophyta</taxon>
        <taxon>Bangiophyceae</taxon>
        <taxon>Cyanidiales</taxon>
        <taxon>Cyanidiaceae</taxon>
        <taxon>Cyanidium</taxon>
    </lineage>
</organism>
<gene>
    <name evidence="5" type="ORF">CDCA_CDCA13G3562</name>
</gene>
<dbReference type="SUPFAM" id="SSF56235">
    <property type="entry name" value="N-terminal nucleophile aminohydrolases (Ntn hydrolases)"/>
    <property type="match status" value="1"/>
</dbReference>
<dbReference type="EMBL" id="JANCYW010000013">
    <property type="protein sequence ID" value="KAK4537537.1"/>
    <property type="molecule type" value="Genomic_DNA"/>
</dbReference>
<reference evidence="5 6" key="1">
    <citation type="submission" date="2022-07" db="EMBL/GenBank/DDBJ databases">
        <title>Genome-wide signatures of adaptation to extreme environments.</title>
        <authorList>
            <person name="Cho C.H."/>
            <person name="Yoon H.S."/>
        </authorList>
    </citation>
    <scope>NUCLEOTIDE SEQUENCE [LARGE SCALE GENOMIC DNA]</scope>
    <source>
        <strain evidence="5 6">DBV 063 E5</strain>
    </source>
</reference>
<dbReference type="InterPro" id="IPR023333">
    <property type="entry name" value="Proteasome_suB-type"/>
</dbReference>
<dbReference type="Proteomes" id="UP001301350">
    <property type="component" value="Unassembled WGS sequence"/>
</dbReference>
<comment type="function">
    <text evidence="4">Component of the proteasome, a multicatalytic proteinase complex which is characterized by its ability to cleave peptides with Arg, Phe, Tyr, Leu, and Glu adjacent to the leaving group at neutral or slightly basic pH. The proteasome has an ATP-dependent proteolytic activity.</text>
</comment>
<evidence type="ECO:0000256" key="1">
    <source>
        <dbReference type="ARBA" id="ARBA00022490"/>
    </source>
</evidence>